<evidence type="ECO:0000313" key="8">
    <source>
        <dbReference type="EMBL" id="MDY5155125.1"/>
    </source>
</evidence>
<dbReference type="EMBL" id="JAWNGA010000003">
    <property type="protein sequence ID" value="MDY5132654.1"/>
    <property type="molecule type" value="Genomic_DNA"/>
</dbReference>
<feature type="domain" description="Fe/B12 periplasmic-binding" evidence="6">
    <location>
        <begin position="71"/>
        <end position="350"/>
    </location>
</feature>
<gene>
    <name evidence="8" type="ORF">R6G80_05220</name>
    <name evidence="7" type="ORF">R6G86_02695</name>
</gene>
<reference evidence="8 9" key="1">
    <citation type="submission" date="2023-10" db="EMBL/GenBank/DDBJ databases">
        <title>Whole Genome based description of the genera Actinobaculum and Actinotignum reveals a complex phylogenetic relationship within the species included in the genus Actinotignum.</title>
        <authorList>
            <person name="Jensen C.S."/>
            <person name="Dargis R."/>
            <person name="Kemp M."/>
            <person name="Christensen J.J."/>
        </authorList>
    </citation>
    <scope>NUCLEOTIDE SEQUENCE</scope>
    <source>
        <strain evidence="8">SLA_B511</strain>
        <strain evidence="7 9">SLA_B974</strain>
    </source>
</reference>
<proteinExistence type="inferred from homology"/>
<evidence type="ECO:0000259" key="6">
    <source>
        <dbReference type="PROSITE" id="PS50983"/>
    </source>
</evidence>
<dbReference type="Proteomes" id="UP001275049">
    <property type="component" value="Unassembled WGS sequence"/>
</dbReference>
<evidence type="ECO:0000256" key="4">
    <source>
        <dbReference type="ARBA" id="ARBA00022729"/>
    </source>
</evidence>
<dbReference type="GO" id="GO:0030288">
    <property type="term" value="C:outer membrane-bounded periplasmic space"/>
    <property type="evidence" value="ECO:0007669"/>
    <property type="project" value="TreeGrafter"/>
</dbReference>
<evidence type="ECO:0000313" key="7">
    <source>
        <dbReference type="EMBL" id="MDY5132654.1"/>
    </source>
</evidence>
<name>A0AAW9HXH3_9ACTO</name>
<dbReference type="EMBL" id="JAWNGC010000005">
    <property type="protein sequence ID" value="MDY5155125.1"/>
    <property type="molecule type" value="Genomic_DNA"/>
</dbReference>
<dbReference type="PROSITE" id="PS51257">
    <property type="entry name" value="PROKAR_LIPOPROTEIN"/>
    <property type="match status" value="1"/>
</dbReference>
<evidence type="ECO:0000256" key="2">
    <source>
        <dbReference type="ARBA" id="ARBA00008814"/>
    </source>
</evidence>
<dbReference type="SUPFAM" id="SSF53807">
    <property type="entry name" value="Helical backbone' metal receptor"/>
    <property type="match status" value="1"/>
</dbReference>
<protein>
    <submittedName>
        <fullName evidence="8">ABC transporter substrate-binding protein</fullName>
    </submittedName>
</protein>
<dbReference type="PANTHER" id="PTHR30532">
    <property type="entry name" value="IRON III DICITRATE-BINDING PERIPLASMIC PROTEIN"/>
    <property type="match status" value="1"/>
</dbReference>
<dbReference type="InterPro" id="IPR051313">
    <property type="entry name" value="Bact_iron-sidero_bind"/>
</dbReference>
<dbReference type="InterPro" id="IPR002491">
    <property type="entry name" value="ABC_transptr_periplasmic_BD"/>
</dbReference>
<evidence type="ECO:0000313" key="9">
    <source>
        <dbReference type="Proteomes" id="UP001275049"/>
    </source>
</evidence>
<accession>A0AAW9HXH3</accession>
<dbReference type="GO" id="GO:1901678">
    <property type="term" value="P:iron coordination entity transport"/>
    <property type="evidence" value="ECO:0007669"/>
    <property type="project" value="UniProtKB-ARBA"/>
</dbReference>
<comment type="similarity">
    <text evidence="2">Belongs to the bacterial solute-binding protein 8 family.</text>
</comment>
<keyword evidence="9" id="KW-1185">Reference proteome</keyword>
<dbReference type="RefSeq" id="WP_022866170.1">
    <property type="nucleotide sequence ID" value="NZ_CAMYCL010000002.1"/>
</dbReference>
<keyword evidence="3" id="KW-0813">Transport</keyword>
<feature type="signal peptide" evidence="5">
    <location>
        <begin position="1"/>
        <end position="26"/>
    </location>
</feature>
<dbReference type="PROSITE" id="PS50983">
    <property type="entry name" value="FE_B12_PBP"/>
    <property type="match status" value="1"/>
</dbReference>
<dbReference type="Gene3D" id="3.40.50.1980">
    <property type="entry name" value="Nitrogenase molybdenum iron protein domain"/>
    <property type="match status" value="2"/>
</dbReference>
<dbReference type="AlphaFoldDB" id="A0AAW9HXH3"/>
<keyword evidence="4 5" id="KW-0732">Signal</keyword>
<evidence type="ECO:0000256" key="1">
    <source>
        <dbReference type="ARBA" id="ARBA00004196"/>
    </source>
</evidence>
<evidence type="ECO:0000256" key="3">
    <source>
        <dbReference type="ARBA" id="ARBA00022448"/>
    </source>
</evidence>
<evidence type="ECO:0000256" key="5">
    <source>
        <dbReference type="SAM" id="SignalP"/>
    </source>
</evidence>
<comment type="subcellular location">
    <subcellularLocation>
        <location evidence="1">Cell envelope</location>
    </subcellularLocation>
</comment>
<comment type="caution">
    <text evidence="8">The sequence shown here is derived from an EMBL/GenBank/DDBJ whole genome shotgun (WGS) entry which is preliminary data.</text>
</comment>
<dbReference type="Proteomes" id="UP001281731">
    <property type="component" value="Unassembled WGS sequence"/>
</dbReference>
<dbReference type="Pfam" id="PF01497">
    <property type="entry name" value="Peripla_BP_2"/>
    <property type="match status" value="1"/>
</dbReference>
<organism evidence="8 10">
    <name type="scientific">Actinotignum urinale</name>
    <dbReference type="NCBI Taxonomy" id="190146"/>
    <lineage>
        <taxon>Bacteria</taxon>
        <taxon>Bacillati</taxon>
        <taxon>Actinomycetota</taxon>
        <taxon>Actinomycetes</taxon>
        <taxon>Actinomycetales</taxon>
        <taxon>Actinomycetaceae</taxon>
        <taxon>Actinotignum</taxon>
    </lineage>
</organism>
<dbReference type="PANTHER" id="PTHR30532:SF28">
    <property type="entry name" value="PETROBACTIN-BINDING PROTEIN YCLQ"/>
    <property type="match status" value="1"/>
</dbReference>
<evidence type="ECO:0000313" key="10">
    <source>
        <dbReference type="Proteomes" id="UP001281731"/>
    </source>
</evidence>
<sequence>MKKTLRGLLALVATGALTLGACSGTASDKKGDTKDKSTTSAPAEYKAPVKISFKDPKGNPAEITLEKMPKKVVLLDNRSVATLENWGIKPVAVPKPVLSKNAKFKNDDSIKDVGSHTETNFEIIAAAKPDLIIVGQRFGQHYDKIKDVAKDAPVLYNDIKLPKEVKDTKASEAGKILADSLKKNTTDLGKIFGKEKEAEKINADFDKSIEAAKKAIPAGDKVLAVNTNGGKLGYLAPHVGRTLGPLYDILGWTPAIAVKEGTNNHKGDEVSVETLAQSNPQWIFVMDRDAAVGSKNNAAHGVDLVKSSPAMANVDAVKKNHIIAMPDDTYVNESIQLFTKFFNDLAKQAK</sequence>
<feature type="chain" id="PRO_5043891874" evidence="5">
    <location>
        <begin position="27"/>
        <end position="350"/>
    </location>
</feature>